<proteinExistence type="predicted"/>
<keyword evidence="1" id="KW-0812">Transmembrane</keyword>
<dbReference type="Proteomes" id="UP000265427">
    <property type="component" value="Unassembled WGS sequence"/>
</dbReference>
<dbReference type="VEuPathDB" id="FungiDB:H257_12978"/>
<feature type="transmembrane region" description="Helical" evidence="1">
    <location>
        <begin position="12"/>
        <end position="41"/>
    </location>
</feature>
<name>A0A397BBJ6_APHAT</name>
<organism evidence="2 3">
    <name type="scientific">Aphanomyces astaci</name>
    <name type="common">Crayfish plague agent</name>
    <dbReference type="NCBI Taxonomy" id="112090"/>
    <lineage>
        <taxon>Eukaryota</taxon>
        <taxon>Sar</taxon>
        <taxon>Stramenopiles</taxon>
        <taxon>Oomycota</taxon>
        <taxon>Saprolegniomycetes</taxon>
        <taxon>Saprolegniales</taxon>
        <taxon>Verrucalvaceae</taxon>
        <taxon>Aphanomyces</taxon>
    </lineage>
</organism>
<reference evidence="2 3" key="1">
    <citation type="submission" date="2018-08" db="EMBL/GenBank/DDBJ databases">
        <title>Aphanomyces genome sequencing and annotation.</title>
        <authorList>
            <person name="Minardi D."/>
            <person name="Oidtmann B."/>
            <person name="Van Der Giezen M."/>
            <person name="Studholme D.J."/>
        </authorList>
    </citation>
    <scope>NUCLEOTIDE SEQUENCE [LARGE SCALE GENOMIC DNA]</scope>
    <source>
        <strain evidence="2 3">Kv</strain>
    </source>
</reference>
<dbReference type="EMBL" id="QUSZ01003591">
    <property type="protein sequence ID" value="RHY17892.1"/>
    <property type="molecule type" value="Genomic_DNA"/>
</dbReference>
<evidence type="ECO:0000313" key="3">
    <source>
        <dbReference type="Proteomes" id="UP000265427"/>
    </source>
</evidence>
<keyword evidence="1" id="KW-1133">Transmembrane helix</keyword>
<evidence type="ECO:0000313" key="2">
    <source>
        <dbReference type="EMBL" id="RHY17892.1"/>
    </source>
</evidence>
<keyword evidence="1" id="KW-0472">Membrane</keyword>
<evidence type="ECO:0000256" key="1">
    <source>
        <dbReference type="SAM" id="Phobius"/>
    </source>
</evidence>
<sequence length="266" mass="30494">MYFNDNARADTLWCCLAASHTLAICLHVRIHLFVVVVIFVVCDYFRLEIVNYTGMYLDHANAFATSNYLDNIITQPTKASMNVWAFHENVTTDYKLILNEYTYLWVAAGLCQVYVVLEKVARTLAATQYLPHPHRRRCSLKRLNVVQPSSGSPVNMLRKKTGNDHWTQRLTLYSDNLDADDNMVVERRVGRISCDVVAFVAPTDDYGQQTLVAINDYAYIVVNAVIGTLWFTVCGFPIDDMMILGKVQLHPHHIHRIWRVSLKCLH</sequence>
<feature type="transmembrane region" description="Helical" evidence="1">
    <location>
        <begin position="217"/>
        <end position="238"/>
    </location>
</feature>
<gene>
    <name evidence="2" type="ORF">DYB36_007093</name>
</gene>
<comment type="caution">
    <text evidence="2">The sequence shown here is derived from an EMBL/GenBank/DDBJ whole genome shotgun (WGS) entry which is preliminary data.</text>
</comment>
<accession>A0A397BBJ6</accession>
<dbReference type="AlphaFoldDB" id="A0A397BBJ6"/>
<protein>
    <submittedName>
        <fullName evidence="2">Uncharacterized protein</fullName>
    </submittedName>
</protein>